<dbReference type="KEGG" id="sace:GIY23_02490"/>
<protein>
    <submittedName>
        <fullName evidence="2">Uncharacterized protein</fullName>
    </submittedName>
</protein>
<dbReference type="AlphaFoldDB" id="A0A5Q3Q266"/>
<keyword evidence="1" id="KW-1133">Transmembrane helix</keyword>
<name>A0A5Q3Q266_9PSEU</name>
<accession>A0A5Q3Q266</accession>
<sequence>MDEASQSTATHVALILFAAGLLAVVAIFVLFAAGFSDLPVWLNLAALLAPAGLAVGLVSMLVRSRRRTRAD</sequence>
<dbReference type="RefSeq" id="WP_154075181.1">
    <property type="nucleotide sequence ID" value="NZ_CP045929.1"/>
</dbReference>
<organism evidence="2 3">
    <name type="scientific">Allosaccharopolyspora coralli</name>
    <dbReference type="NCBI Taxonomy" id="2665642"/>
    <lineage>
        <taxon>Bacteria</taxon>
        <taxon>Bacillati</taxon>
        <taxon>Actinomycetota</taxon>
        <taxon>Actinomycetes</taxon>
        <taxon>Pseudonocardiales</taxon>
        <taxon>Pseudonocardiaceae</taxon>
        <taxon>Allosaccharopolyspora</taxon>
    </lineage>
</organism>
<evidence type="ECO:0000313" key="2">
    <source>
        <dbReference type="EMBL" id="QGK68572.1"/>
    </source>
</evidence>
<proteinExistence type="predicted"/>
<keyword evidence="1" id="KW-0812">Transmembrane</keyword>
<keyword evidence="1" id="KW-0472">Membrane</keyword>
<feature type="transmembrane region" description="Helical" evidence="1">
    <location>
        <begin position="41"/>
        <end position="62"/>
    </location>
</feature>
<evidence type="ECO:0000256" key="1">
    <source>
        <dbReference type="SAM" id="Phobius"/>
    </source>
</evidence>
<evidence type="ECO:0000313" key="3">
    <source>
        <dbReference type="Proteomes" id="UP000371041"/>
    </source>
</evidence>
<dbReference type="EMBL" id="CP045929">
    <property type="protein sequence ID" value="QGK68572.1"/>
    <property type="molecule type" value="Genomic_DNA"/>
</dbReference>
<dbReference type="Proteomes" id="UP000371041">
    <property type="component" value="Chromosome"/>
</dbReference>
<keyword evidence="3" id="KW-1185">Reference proteome</keyword>
<gene>
    <name evidence="2" type="ORF">GIY23_02490</name>
</gene>
<feature type="transmembrane region" description="Helical" evidence="1">
    <location>
        <begin position="12"/>
        <end position="35"/>
    </location>
</feature>
<reference evidence="3" key="1">
    <citation type="submission" date="2019-11" db="EMBL/GenBank/DDBJ databases">
        <title>The complete genome sequence of Saccharopolyspora sp. E2A.</title>
        <authorList>
            <person name="Zhang G."/>
        </authorList>
    </citation>
    <scope>NUCLEOTIDE SEQUENCE [LARGE SCALE GENOMIC DNA]</scope>
    <source>
        <strain evidence="3">E2A</strain>
    </source>
</reference>